<dbReference type="SUPFAM" id="SSF53098">
    <property type="entry name" value="Ribonuclease H-like"/>
    <property type="match status" value="1"/>
</dbReference>
<dbReference type="InterPro" id="IPR012337">
    <property type="entry name" value="RNaseH-like_sf"/>
</dbReference>
<protein>
    <recommendedName>
        <fullName evidence="1">DUF4371 domain-containing protein</fullName>
    </recommendedName>
</protein>
<dbReference type="EnsemblMetazoa" id="XM_038208879.1">
    <property type="protein sequence ID" value="XP_038064807.1"/>
    <property type="gene ID" value="LOC119735173"/>
</dbReference>
<evidence type="ECO:0000313" key="2">
    <source>
        <dbReference type="EnsemblMetazoa" id="XP_038064807.1"/>
    </source>
</evidence>
<sequence>MGKDGKLAKHERLHKAALEAWSEFKQRAKSQANIGNLLNEAHIRLVRENRHYVKAIAKVLRMTATQKIAQRGNREGQSSMIMNRGNFLATLNLISEYDTIVASKLSGPRNAKYTHPVIQNELLHIMADTVRDAIREDIEAAGYFSLQVDETKDISKKEIVSFVVRYFHNSEIHEEFLHFKEAAGLDAGSLFRVIHKTLNDSRIDIQKCVGQCYDGASVMSGANAGVQAKFREVVPQAIYTHCFAHRLNLTLVDSLKSANLCSEFFAILQKLYVFLSGSFTHQVFLQAQKEYLKDKRPVELKRLSDTRWACQHTACVAVSEALPAVIATLEELAEESNKDRAVEARGLLAVINGSFVVGLVVLRAVLKKTKTLSDQLQARDLDLAEAVCLVDTVIEDLDECRSSDEAWNTLFEEAEVKCAENDIALEKPSRPTRKRSLPARLDEAVVMAPTGRRDQMTTLEELKVNFFYPILDALLAELRSRFAKDTCQIIRGTSALSPKNKVFLQEEVLREMANHYGCVEEDLKCELHQTKKLLERKRAAGVRVESMVDFANLMLPYRDAFFEIYKLICISLTLSVSSAGCERSFSCLKLQKNYLRSTSGEDRTSDHGVLAINYGRTASLDLDEIVDKFAHSYGNRRITLI</sequence>
<dbReference type="PANTHER" id="PTHR45749:SF37">
    <property type="entry name" value="OS05G0311600 PROTEIN"/>
    <property type="match status" value="1"/>
</dbReference>
<organism evidence="2 3">
    <name type="scientific">Patiria miniata</name>
    <name type="common">Bat star</name>
    <name type="synonym">Asterina miniata</name>
    <dbReference type="NCBI Taxonomy" id="46514"/>
    <lineage>
        <taxon>Eukaryota</taxon>
        <taxon>Metazoa</taxon>
        <taxon>Echinodermata</taxon>
        <taxon>Eleutherozoa</taxon>
        <taxon>Asterozoa</taxon>
        <taxon>Asteroidea</taxon>
        <taxon>Valvatacea</taxon>
        <taxon>Valvatida</taxon>
        <taxon>Asterinidae</taxon>
        <taxon>Patiria</taxon>
    </lineage>
</organism>
<keyword evidence="3" id="KW-1185">Reference proteome</keyword>
<evidence type="ECO:0000259" key="1">
    <source>
        <dbReference type="Pfam" id="PF14291"/>
    </source>
</evidence>
<dbReference type="Pfam" id="PF14291">
    <property type="entry name" value="DUF4371"/>
    <property type="match status" value="1"/>
</dbReference>
<feature type="domain" description="DUF4371" evidence="1">
    <location>
        <begin position="48"/>
        <end position="222"/>
    </location>
</feature>
<dbReference type="InterPro" id="IPR025398">
    <property type="entry name" value="DUF4371"/>
</dbReference>
<dbReference type="OMA" id="SHHESAG"/>
<dbReference type="RefSeq" id="XP_038064807.1">
    <property type="nucleotide sequence ID" value="XM_038208879.1"/>
</dbReference>
<name>A0A914AM41_PATMI</name>
<dbReference type="AlphaFoldDB" id="A0A914AM41"/>
<dbReference type="OrthoDB" id="1739706at2759"/>
<evidence type="ECO:0000313" key="3">
    <source>
        <dbReference type="Proteomes" id="UP000887568"/>
    </source>
</evidence>
<reference evidence="2" key="1">
    <citation type="submission" date="2022-11" db="UniProtKB">
        <authorList>
            <consortium name="EnsemblMetazoa"/>
        </authorList>
    </citation>
    <scope>IDENTIFICATION</scope>
</reference>
<dbReference type="GeneID" id="119735173"/>
<dbReference type="Proteomes" id="UP000887568">
    <property type="component" value="Unplaced"/>
</dbReference>
<proteinExistence type="predicted"/>
<dbReference type="PANTHER" id="PTHR45749">
    <property type="match status" value="1"/>
</dbReference>
<accession>A0A914AM41</accession>